<evidence type="ECO:0000256" key="1">
    <source>
        <dbReference type="ARBA" id="ARBA00001946"/>
    </source>
</evidence>
<dbReference type="GO" id="GO:0005737">
    <property type="term" value="C:cytoplasm"/>
    <property type="evidence" value="ECO:0007669"/>
    <property type="project" value="InterPro"/>
</dbReference>
<reference evidence="8" key="1">
    <citation type="submission" date="2016-09" db="EMBL/GenBank/DDBJ databases">
        <authorList>
            <person name="Hebert L."/>
            <person name="Moumen B."/>
        </authorList>
    </citation>
    <scope>NUCLEOTIDE SEQUENCE [LARGE SCALE GENOMIC DNA]</scope>
    <source>
        <strain evidence="8">OVI</strain>
    </source>
</reference>
<dbReference type="CDD" id="cd00412">
    <property type="entry name" value="pyrophosphatase"/>
    <property type="match status" value="1"/>
</dbReference>
<evidence type="ECO:0000256" key="2">
    <source>
        <dbReference type="ARBA" id="ARBA00006220"/>
    </source>
</evidence>
<dbReference type="EC" id="3.6.1.1" evidence="3"/>
<comment type="similarity">
    <text evidence="2">Belongs to the PPase family.</text>
</comment>
<comment type="caution">
    <text evidence="8">The sequence shown here is derived from an EMBL/GenBank/DDBJ whole genome shotgun (WGS) entry which is preliminary data.</text>
</comment>
<dbReference type="EMBL" id="CZPT02000733">
    <property type="protein sequence ID" value="SCU67364.1"/>
    <property type="molecule type" value="Genomic_DNA"/>
</dbReference>
<keyword evidence="9" id="KW-1185">Reference proteome</keyword>
<protein>
    <recommendedName>
        <fullName evidence="3">inorganic diphosphatase</fullName>
        <ecNumber evidence="3">3.6.1.1</ecNumber>
    </recommendedName>
</protein>
<keyword evidence="6" id="KW-0460">Magnesium</keyword>
<evidence type="ECO:0000313" key="8">
    <source>
        <dbReference type="EMBL" id="SCU67364.1"/>
    </source>
</evidence>
<dbReference type="AlphaFoldDB" id="A0A1G4I630"/>
<keyword evidence="5 8" id="KW-0378">Hydrolase</keyword>
<dbReference type="GO" id="GO:0006796">
    <property type="term" value="P:phosphate-containing compound metabolic process"/>
    <property type="evidence" value="ECO:0007669"/>
    <property type="project" value="InterPro"/>
</dbReference>
<keyword evidence="7" id="KW-0732">Signal</keyword>
<dbReference type="InterPro" id="IPR008162">
    <property type="entry name" value="Pyrophosphatase"/>
</dbReference>
<evidence type="ECO:0000256" key="5">
    <source>
        <dbReference type="ARBA" id="ARBA00022801"/>
    </source>
</evidence>
<proteinExistence type="inferred from homology"/>
<gene>
    <name evidence="8" type="ORF">TEOVI_000770700</name>
</gene>
<dbReference type="VEuPathDB" id="TriTrypDB:TEOVI_000770700"/>
<organism evidence="8 9">
    <name type="scientific">Trypanosoma equiperdum</name>
    <dbReference type="NCBI Taxonomy" id="5694"/>
    <lineage>
        <taxon>Eukaryota</taxon>
        <taxon>Discoba</taxon>
        <taxon>Euglenozoa</taxon>
        <taxon>Kinetoplastea</taxon>
        <taxon>Metakinetoplastina</taxon>
        <taxon>Trypanosomatida</taxon>
        <taxon>Trypanosomatidae</taxon>
        <taxon>Trypanosoma</taxon>
    </lineage>
</organism>
<dbReference type="RefSeq" id="XP_067078690.1">
    <property type="nucleotide sequence ID" value="XM_067222589.1"/>
</dbReference>
<keyword evidence="4" id="KW-0479">Metal-binding</keyword>
<accession>A0A1G4I630</accession>
<dbReference type="FunFam" id="3.90.80.10:FF:000017">
    <property type="entry name" value="Inorganic pyrophosphatase, putative"/>
    <property type="match status" value="1"/>
</dbReference>
<feature type="signal peptide" evidence="7">
    <location>
        <begin position="1"/>
        <end position="22"/>
    </location>
</feature>
<comment type="cofactor">
    <cofactor evidence="1">
        <name>Mg(2+)</name>
        <dbReference type="ChEBI" id="CHEBI:18420"/>
    </cofactor>
</comment>
<evidence type="ECO:0000256" key="4">
    <source>
        <dbReference type="ARBA" id="ARBA00022723"/>
    </source>
</evidence>
<evidence type="ECO:0000313" key="9">
    <source>
        <dbReference type="Proteomes" id="UP000195570"/>
    </source>
</evidence>
<evidence type="ECO:0000256" key="6">
    <source>
        <dbReference type="ARBA" id="ARBA00022842"/>
    </source>
</evidence>
<dbReference type="GO" id="GO:0000287">
    <property type="term" value="F:magnesium ion binding"/>
    <property type="evidence" value="ECO:0007669"/>
    <property type="project" value="InterPro"/>
</dbReference>
<dbReference type="GO" id="GO:0004427">
    <property type="term" value="F:inorganic diphosphate phosphatase activity"/>
    <property type="evidence" value="ECO:0007669"/>
    <property type="project" value="UniProtKB-EC"/>
</dbReference>
<sequence>MRPTSIMFKGMTGAGIMLPAWALQEVGAAGTRAWRMYFTSSEAGSVARRSAWHDLPLHPSPDASVITFVCEIPRRTRAKLELVKEEPHNPIAQDTLKKEGNALRFFKYGDVPFNYGFAPQTWEDPSVMDQLTTCGGDGDPIDIVELSSNPFAVGSVRAVRVLGLLGLIDEGETDWKVITEAIGPDATGTYGSLNNVPQELKATIVKWFREYKTADGKKPNEFVFGGELRNADDALRVIEGGSRQYTGLIAGTVRNPGYWLH</sequence>
<evidence type="ECO:0000256" key="3">
    <source>
        <dbReference type="ARBA" id="ARBA00012146"/>
    </source>
</evidence>
<dbReference type="PROSITE" id="PS00387">
    <property type="entry name" value="PPASE"/>
    <property type="match status" value="1"/>
</dbReference>
<dbReference type="PANTHER" id="PTHR10286">
    <property type="entry name" value="INORGANIC PYROPHOSPHATASE"/>
    <property type="match status" value="1"/>
</dbReference>
<dbReference type="Proteomes" id="UP000195570">
    <property type="component" value="Unassembled WGS sequence"/>
</dbReference>
<feature type="chain" id="PRO_5009235219" description="inorganic diphosphatase" evidence="7">
    <location>
        <begin position="23"/>
        <end position="261"/>
    </location>
</feature>
<dbReference type="InterPro" id="IPR036649">
    <property type="entry name" value="Pyrophosphatase_sf"/>
</dbReference>
<dbReference type="GeneID" id="92381641"/>
<dbReference type="Pfam" id="PF00719">
    <property type="entry name" value="Pyrophosphatase"/>
    <property type="match status" value="1"/>
</dbReference>
<name>A0A1G4I630_TRYEQ</name>
<evidence type="ECO:0000256" key="7">
    <source>
        <dbReference type="SAM" id="SignalP"/>
    </source>
</evidence>
<dbReference type="Gene3D" id="3.90.80.10">
    <property type="entry name" value="Inorganic pyrophosphatase"/>
    <property type="match status" value="1"/>
</dbReference>
<dbReference type="SUPFAM" id="SSF50324">
    <property type="entry name" value="Inorganic pyrophosphatase"/>
    <property type="match status" value="1"/>
</dbReference>